<dbReference type="OMA" id="NCAELHV"/>
<proteinExistence type="predicted"/>
<dbReference type="KEGG" id="cqu:CpipJ_CPIJ006376"/>
<evidence type="ECO:0000313" key="5">
    <source>
        <dbReference type="EMBL" id="EDS27691.1"/>
    </source>
</evidence>
<dbReference type="Pfam" id="PF00069">
    <property type="entry name" value="Pkinase"/>
    <property type="match status" value="1"/>
</dbReference>
<dbReference type="GO" id="GO:0098609">
    <property type="term" value="P:cell-cell adhesion"/>
    <property type="evidence" value="ECO:0007669"/>
    <property type="project" value="TreeGrafter"/>
</dbReference>
<dbReference type="GO" id="GO:0004672">
    <property type="term" value="F:protein kinase activity"/>
    <property type="evidence" value="ECO:0007669"/>
    <property type="project" value="InterPro"/>
</dbReference>
<accession>B0WHE1</accession>
<reference evidence="6" key="2">
    <citation type="submission" date="2020-05" db="UniProtKB">
        <authorList>
            <consortium name="EnsemblMetazoa"/>
        </authorList>
    </citation>
    <scope>IDENTIFICATION</scope>
    <source>
        <strain evidence="6">JHB</strain>
    </source>
</reference>
<dbReference type="GO" id="GO:0098968">
    <property type="term" value="P:neurotransmitter receptor transport postsynaptic membrane to endosome"/>
    <property type="evidence" value="ECO:0007669"/>
    <property type="project" value="TreeGrafter"/>
</dbReference>
<dbReference type="Gene3D" id="1.10.510.10">
    <property type="entry name" value="Transferase(Phosphotransferase) domain 1"/>
    <property type="match status" value="1"/>
</dbReference>
<dbReference type="VEuPathDB" id="VectorBase:CQUJHB012881"/>
<keyword evidence="2" id="KW-0677">Repeat</keyword>
<gene>
    <name evidence="6" type="primary">6038306</name>
    <name evidence="5" type="ORF">CpipJ_CPIJ006376</name>
</gene>
<dbReference type="AlphaFoldDB" id="B0WHE1"/>
<feature type="region of interest" description="Disordered" evidence="3">
    <location>
        <begin position="458"/>
        <end position="504"/>
    </location>
</feature>
<keyword evidence="7" id="KW-1185">Reference proteome</keyword>
<dbReference type="InterPro" id="IPR003591">
    <property type="entry name" value="Leu-rich_rpt_typical-subtyp"/>
</dbReference>
<dbReference type="STRING" id="7176.B0WHE1"/>
<evidence type="ECO:0000313" key="7">
    <source>
        <dbReference type="Proteomes" id="UP000002320"/>
    </source>
</evidence>
<sequence>MFKCIPIFKGCNRQIEYVDKRHCSLPNVPEEILRYSRSLEELLLDANHIRDLPKRNNLTVFVFINKLNSPCLRHTPNLEIDSDNLCVGVNLELVVVVSVQQVVSMSQYGNDDAADDAIPTCCRSFDGCRLVANFFRLHRLRKLGLSDNEIMKLPSDIQNFENLVELDVSRNDIGDIPDDIKHLRSLQIADFSSNPIPRLPAGFSQLRSLTVLGLNDMSLTSLPQDFGCPLSIPPFSGGNTKLCSTHQLQSCARSGCCAICLSDVRRPAGRVAGGDRRAGALTDLHLSQNLLEVLPDGVSKLTRLTILKLDQNRLHTLNESIGQCVHMQELILTENFLNELPYTIGNMTMLNNLNVDRNSLVSVPNELGNCRSLGVLSLRENKLTKLPSELGNCAELHVLDVSGNRLQYLPYSLVNLQLKAVWLSENQAQPLLTFQPDVDEATGDQVLTCFLLPQQEYVPASPENRGDDTDSEDWEEREASRTHSVKFSEDSNVDKDTPFVRQNTPHPKELKLKAHKLFAKEKKSDDMSGGNLDTLSEESSSRPSQLNKAAAGMSTMDDIQGVANEPIPEEEDDAGGRNAVTEAEHGVGGEEDGYEKRVGFDVNDEERYYEQEQLPEDGEEGEEEESHEKKPVSKLHRRDTPHHLKNKRVHHGGISDKANTLVLNSLKLKEPPVALQQQQQQPPLKLLEEPVLETVQEPAGGDVVKICDFGLAQDQFSSRWKNCRVGSLLYMAPEVRKRQKYTEKCDVYSWALVLWAILARKRPLRNYQNEKPGLPEEWPKKVRKLIERSWDAEPSQRPSMQQVVEDLEEIVD</sequence>
<dbReference type="FunFam" id="3.80.10.10:FF:000036">
    <property type="entry name" value="protein scribble homolog isoform X1"/>
    <property type="match status" value="1"/>
</dbReference>
<evidence type="ECO:0000256" key="2">
    <source>
        <dbReference type="ARBA" id="ARBA00022737"/>
    </source>
</evidence>
<dbReference type="PROSITE" id="PS51450">
    <property type="entry name" value="LRR"/>
    <property type="match status" value="2"/>
</dbReference>
<dbReference type="InterPro" id="IPR032675">
    <property type="entry name" value="LRR_dom_sf"/>
</dbReference>
<feature type="region of interest" description="Disordered" evidence="3">
    <location>
        <begin position="520"/>
        <end position="552"/>
    </location>
</feature>
<dbReference type="InterPro" id="IPR011009">
    <property type="entry name" value="Kinase-like_dom_sf"/>
</dbReference>
<dbReference type="Pfam" id="PF23598">
    <property type="entry name" value="LRR_14"/>
    <property type="match status" value="1"/>
</dbReference>
<dbReference type="GO" id="GO:0098887">
    <property type="term" value="P:neurotransmitter receptor transport, endosome to postsynaptic membrane"/>
    <property type="evidence" value="ECO:0007669"/>
    <property type="project" value="TreeGrafter"/>
</dbReference>
<evidence type="ECO:0000313" key="6">
    <source>
        <dbReference type="EnsemblMetazoa" id="CPIJ006376-PA"/>
    </source>
</evidence>
<evidence type="ECO:0000256" key="3">
    <source>
        <dbReference type="SAM" id="MobiDB-lite"/>
    </source>
</evidence>
<dbReference type="SMART" id="SM00369">
    <property type="entry name" value="LRR_TYP"/>
    <property type="match status" value="10"/>
</dbReference>
<dbReference type="HOGENOM" id="CLU_347568_0_0_1"/>
<dbReference type="GO" id="GO:0019901">
    <property type="term" value="F:protein kinase binding"/>
    <property type="evidence" value="ECO:0007669"/>
    <property type="project" value="TreeGrafter"/>
</dbReference>
<feature type="compositionally biased region" description="Polar residues" evidence="3">
    <location>
        <begin position="531"/>
        <end position="547"/>
    </location>
</feature>
<dbReference type="VEuPathDB" id="VectorBase:CPIJ006376"/>
<organism>
    <name type="scientific">Culex quinquefasciatus</name>
    <name type="common">Southern house mosquito</name>
    <name type="synonym">Culex pungens</name>
    <dbReference type="NCBI Taxonomy" id="7176"/>
    <lineage>
        <taxon>Eukaryota</taxon>
        <taxon>Metazoa</taxon>
        <taxon>Ecdysozoa</taxon>
        <taxon>Arthropoda</taxon>
        <taxon>Hexapoda</taxon>
        <taxon>Insecta</taxon>
        <taxon>Pterygota</taxon>
        <taxon>Neoptera</taxon>
        <taxon>Endopterygota</taxon>
        <taxon>Diptera</taxon>
        <taxon>Nematocera</taxon>
        <taxon>Culicoidea</taxon>
        <taxon>Culicidae</taxon>
        <taxon>Culicinae</taxon>
        <taxon>Culicini</taxon>
        <taxon>Culex</taxon>
        <taxon>Culex</taxon>
    </lineage>
</organism>
<feature type="compositionally biased region" description="Basic and acidic residues" evidence="3">
    <location>
        <begin position="582"/>
        <end position="610"/>
    </location>
</feature>
<evidence type="ECO:0000259" key="4">
    <source>
        <dbReference type="PROSITE" id="PS50011"/>
    </source>
</evidence>
<evidence type="ECO:0000256" key="1">
    <source>
        <dbReference type="ARBA" id="ARBA00022614"/>
    </source>
</evidence>
<dbReference type="InParanoid" id="B0WHE1"/>
<dbReference type="InterPro" id="IPR000719">
    <property type="entry name" value="Prot_kinase_dom"/>
</dbReference>
<dbReference type="eggNOG" id="KOG0619">
    <property type="taxonomic scope" value="Eukaryota"/>
</dbReference>
<dbReference type="eggNOG" id="KOG0192">
    <property type="taxonomic scope" value="Eukaryota"/>
</dbReference>
<feature type="compositionally biased region" description="Basic residues" evidence="3">
    <location>
        <begin position="632"/>
        <end position="650"/>
    </location>
</feature>
<dbReference type="Proteomes" id="UP000002320">
    <property type="component" value="Unassembled WGS sequence"/>
</dbReference>
<feature type="region of interest" description="Disordered" evidence="3">
    <location>
        <begin position="566"/>
        <end position="650"/>
    </location>
</feature>
<reference evidence="5" key="1">
    <citation type="submission" date="2007-03" db="EMBL/GenBank/DDBJ databases">
        <title>Annotation of Culex pipiens quinquefasciatus.</title>
        <authorList>
            <consortium name="The Broad Institute Genome Sequencing Platform"/>
            <person name="Atkinson P.W."/>
            <person name="Hemingway J."/>
            <person name="Christensen B.M."/>
            <person name="Higgs S."/>
            <person name="Kodira C."/>
            <person name="Hannick L."/>
            <person name="Megy K."/>
            <person name="O'Leary S."/>
            <person name="Pearson M."/>
            <person name="Haas B.J."/>
            <person name="Mauceli E."/>
            <person name="Wortman J.R."/>
            <person name="Lee N.H."/>
            <person name="Guigo R."/>
            <person name="Stanke M."/>
            <person name="Alvarado L."/>
            <person name="Amedeo P."/>
            <person name="Antoine C.H."/>
            <person name="Arensburger P."/>
            <person name="Bidwell S.L."/>
            <person name="Crawford M."/>
            <person name="Camaro F."/>
            <person name="Devon K."/>
            <person name="Engels R."/>
            <person name="Hammond M."/>
            <person name="Howarth C."/>
            <person name="Koehrsen M."/>
            <person name="Lawson D."/>
            <person name="Montgomery P."/>
            <person name="Nene V."/>
            <person name="Nusbaum C."/>
            <person name="Puiu D."/>
            <person name="Romero-Severson J."/>
            <person name="Severson D.W."/>
            <person name="Shumway M."/>
            <person name="Sisk P."/>
            <person name="Stolte C."/>
            <person name="Zeng Q."/>
            <person name="Eisenstadt E."/>
            <person name="Fraser-Liggett C."/>
            <person name="Strausberg R."/>
            <person name="Galagan J."/>
            <person name="Birren B."/>
            <person name="Collins F.H."/>
        </authorList>
    </citation>
    <scope>NUCLEOTIDE SEQUENCE [LARGE SCALE GENOMIC DNA]</scope>
    <source>
        <strain evidence="5">JHB</strain>
    </source>
</reference>
<dbReference type="GO" id="GO:0016323">
    <property type="term" value="C:basolateral plasma membrane"/>
    <property type="evidence" value="ECO:0007669"/>
    <property type="project" value="TreeGrafter"/>
</dbReference>
<feature type="compositionally biased region" description="Acidic residues" evidence="3">
    <location>
        <begin position="613"/>
        <end position="625"/>
    </location>
</feature>
<keyword evidence="1" id="KW-0433">Leucine-rich repeat</keyword>
<dbReference type="EnsemblMetazoa" id="CPIJ006376-RA">
    <property type="protein sequence ID" value="CPIJ006376-PA"/>
    <property type="gene ID" value="CPIJ006376"/>
</dbReference>
<feature type="region of interest" description="Disordered" evidence="3">
    <location>
        <begin position="790"/>
        <end position="812"/>
    </location>
</feature>
<feature type="domain" description="Protein kinase" evidence="4">
    <location>
        <begin position="521"/>
        <end position="811"/>
    </location>
</feature>
<dbReference type="GO" id="GO:0043113">
    <property type="term" value="P:receptor clustering"/>
    <property type="evidence" value="ECO:0007669"/>
    <property type="project" value="TreeGrafter"/>
</dbReference>
<feature type="compositionally biased region" description="Basic and acidic residues" evidence="3">
    <location>
        <begin position="477"/>
        <end position="498"/>
    </location>
</feature>
<dbReference type="SUPFAM" id="SSF56112">
    <property type="entry name" value="Protein kinase-like (PK-like)"/>
    <property type="match status" value="1"/>
</dbReference>
<dbReference type="SUPFAM" id="SSF52058">
    <property type="entry name" value="L domain-like"/>
    <property type="match status" value="1"/>
</dbReference>
<dbReference type="GO" id="GO:0045211">
    <property type="term" value="C:postsynaptic membrane"/>
    <property type="evidence" value="ECO:0007669"/>
    <property type="project" value="TreeGrafter"/>
</dbReference>
<dbReference type="PROSITE" id="PS50011">
    <property type="entry name" value="PROTEIN_KINASE_DOM"/>
    <property type="match status" value="1"/>
</dbReference>
<dbReference type="EMBL" id="DS231935">
    <property type="protein sequence ID" value="EDS27691.1"/>
    <property type="molecule type" value="Genomic_DNA"/>
</dbReference>
<dbReference type="GO" id="GO:0045197">
    <property type="term" value="P:establishment or maintenance of epithelial cell apical/basal polarity"/>
    <property type="evidence" value="ECO:0007669"/>
    <property type="project" value="TreeGrafter"/>
</dbReference>
<dbReference type="OrthoDB" id="2187496at2759"/>
<protein>
    <submittedName>
        <fullName evidence="5 6">Tak1</fullName>
    </submittedName>
</protein>
<dbReference type="InterPro" id="IPR055414">
    <property type="entry name" value="LRR_R13L4/SHOC2-like"/>
</dbReference>
<name>B0WHE1_CULQU</name>
<dbReference type="GO" id="GO:0005524">
    <property type="term" value="F:ATP binding"/>
    <property type="evidence" value="ECO:0007669"/>
    <property type="project" value="InterPro"/>
</dbReference>
<dbReference type="InterPro" id="IPR001611">
    <property type="entry name" value="Leu-rich_rpt"/>
</dbReference>
<dbReference type="GO" id="GO:0014069">
    <property type="term" value="C:postsynaptic density"/>
    <property type="evidence" value="ECO:0007669"/>
    <property type="project" value="TreeGrafter"/>
</dbReference>
<dbReference type="GO" id="GO:0005912">
    <property type="term" value="C:adherens junction"/>
    <property type="evidence" value="ECO:0007669"/>
    <property type="project" value="TreeGrafter"/>
</dbReference>
<dbReference type="Gene3D" id="3.80.10.10">
    <property type="entry name" value="Ribonuclease Inhibitor"/>
    <property type="match status" value="2"/>
</dbReference>
<dbReference type="InterPro" id="IPR050614">
    <property type="entry name" value="Synaptic_Scaffolding_LAP-MAGUK"/>
</dbReference>
<dbReference type="PANTHER" id="PTHR23119:SF44">
    <property type="entry name" value="PROTEIN LAP4"/>
    <property type="match status" value="1"/>
</dbReference>
<dbReference type="PANTHER" id="PTHR23119">
    <property type="entry name" value="DISCS LARGE"/>
    <property type="match status" value="1"/>
</dbReference>